<accession>A0A3P6QVW1</accession>
<feature type="region of interest" description="Disordered" evidence="1">
    <location>
        <begin position="270"/>
        <end position="298"/>
    </location>
</feature>
<protein>
    <submittedName>
        <fullName evidence="2">Uncharacterized protein</fullName>
    </submittedName>
</protein>
<evidence type="ECO:0000256" key="1">
    <source>
        <dbReference type="SAM" id="MobiDB-lite"/>
    </source>
</evidence>
<proteinExistence type="predicted"/>
<dbReference type="OrthoDB" id="10476673at2759"/>
<gene>
    <name evidence="2" type="ORF">DILT_LOCUS566</name>
</gene>
<name>A0A3P6QVW1_DIBLA</name>
<feature type="compositionally biased region" description="Low complexity" evidence="1">
    <location>
        <begin position="275"/>
        <end position="289"/>
    </location>
</feature>
<reference evidence="2 3" key="1">
    <citation type="submission" date="2018-11" db="EMBL/GenBank/DDBJ databases">
        <authorList>
            <consortium name="Pathogen Informatics"/>
        </authorList>
    </citation>
    <scope>NUCLEOTIDE SEQUENCE [LARGE SCALE GENOMIC DNA]</scope>
</reference>
<keyword evidence="3" id="KW-1185">Reference proteome</keyword>
<dbReference type="Proteomes" id="UP000281553">
    <property type="component" value="Unassembled WGS sequence"/>
</dbReference>
<organism evidence="2 3">
    <name type="scientific">Dibothriocephalus latus</name>
    <name type="common">Fish tapeworm</name>
    <name type="synonym">Diphyllobothrium latum</name>
    <dbReference type="NCBI Taxonomy" id="60516"/>
    <lineage>
        <taxon>Eukaryota</taxon>
        <taxon>Metazoa</taxon>
        <taxon>Spiralia</taxon>
        <taxon>Lophotrochozoa</taxon>
        <taxon>Platyhelminthes</taxon>
        <taxon>Cestoda</taxon>
        <taxon>Eucestoda</taxon>
        <taxon>Diphyllobothriidea</taxon>
        <taxon>Diphyllobothriidae</taxon>
        <taxon>Dibothriocephalus</taxon>
    </lineage>
</organism>
<evidence type="ECO:0000313" key="2">
    <source>
        <dbReference type="EMBL" id="VDK34248.1"/>
    </source>
</evidence>
<sequence>MSKLHPDDRGCTEIPGGSLLAVPRSETNSRPAEGSSMRNKAKPPHPKSACDLLELHGHEEGLLTQVKSQSSLLEKRGLGELRDISLNEDDSGINCSQISIEHGDFGPASPDIITSSQRSLIHRSYSDTNIAYNSMQLRFEGSECGRRLCVSEPAAFTLPAPKHVVGFIGIDGRTITHMFKEQSEQESFFFDFEVEEVSGSNNYIDADGGINYSTLLTGIYWTSNLHSSLRICEHLLKNVYCLLDLCFINWKHDLCRHKLRKLPATSQVEKKGDDTATLASSSSASRHSTVQLPVKFDK</sequence>
<feature type="non-terminal residue" evidence="2">
    <location>
        <position position="298"/>
    </location>
</feature>
<dbReference type="AlphaFoldDB" id="A0A3P6QVW1"/>
<evidence type="ECO:0000313" key="3">
    <source>
        <dbReference type="Proteomes" id="UP000281553"/>
    </source>
</evidence>
<dbReference type="EMBL" id="UYRU01002486">
    <property type="protein sequence ID" value="VDK34248.1"/>
    <property type="molecule type" value="Genomic_DNA"/>
</dbReference>
<feature type="compositionally biased region" description="Basic and acidic residues" evidence="1">
    <location>
        <begin position="1"/>
        <end position="11"/>
    </location>
</feature>
<feature type="region of interest" description="Disordered" evidence="1">
    <location>
        <begin position="1"/>
        <end position="47"/>
    </location>
</feature>